<dbReference type="InterPro" id="IPR029052">
    <property type="entry name" value="Metallo-depent_PP-like"/>
</dbReference>
<dbReference type="Gene3D" id="3.60.21.10">
    <property type="match status" value="1"/>
</dbReference>
<dbReference type="EMBL" id="JAQQWN010000007">
    <property type="protein sequence ID" value="KAK8074455.1"/>
    <property type="molecule type" value="Genomic_DNA"/>
</dbReference>
<evidence type="ECO:0000259" key="2">
    <source>
        <dbReference type="Pfam" id="PF00149"/>
    </source>
</evidence>
<sequence length="362" mass="40234">MKLYAIGDLHLGHRVNKEELANLRPHPDDGLILVGDIGETPEHLELAFSAATRNFAQVFWCPGNHELYSLVTQTKLRGRAKYQECIDVARRHGDPYTVWEGADYGDGTGGPVMIAPVFTLYDYSFRPAHVTREGALKWAEEADTVASDEFLLHPDPYPSREAWCDALVAETERRLEEAMAAYRAKTAAANTASGGDQEQQQQKPLSVVIANHWPLREDLIYIPRVPRFTLWCGTKKTADWHTRFNAKVVVSGHLHVPRTDWRDGTRFEECSLGYPRQWEPARAQGLNINDCLREVLPGPASGPPAAMTTAGSGGTGPGAVGGMRRRSGGGMGEAKGLWCRITTWYKRGRYARMWAVEYTAVG</sequence>
<name>A0ABR1VT73_9PEZI</name>
<dbReference type="PANTHER" id="PTHR36492:SF2">
    <property type="entry name" value="[ACYL-CARRIER-PROTEIN] PHOSPHODIESTERASE PPTH"/>
    <property type="match status" value="1"/>
</dbReference>
<dbReference type="RefSeq" id="XP_066665395.1">
    <property type="nucleotide sequence ID" value="XM_066813433.1"/>
</dbReference>
<organism evidence="3 4">
    <name type="scientific">Apiospora hydei</name>
    <dbReference type="NCBI Taxonomy" id="1337664"/>
    <lineage>
        <taxon>Eukaryota</taxon>
        <taxon>Fungi</taxon>
        <taxon>Dikarya</taxon>
        <taxon>Ascomycota</taxon>
        <taxon>Pezizomycotina</taxon>
        <taxon>Sordariomycetes</taxon>
        <taxon>Xylariomycetidae</taxon>
        <taxon>Amphisphaeriales</taxon>
        <taxon>Apiosporaceae</taxon>
        <taxon>Apiospora</taxon>
    </lineage>
</organism>
<reference evidence="3 4" key="1">
    <citation type="submission" date="2023-01" db="EMBL/GenBank/DDBJ databases">
        <title>Analysis of 21 Apiospora genomes using comparative genomics revels a genus with tremendous synthesis potential of carbohydrate active enzymes and secondary metabolites.</title>
        <authorList>
            <person name="Sorensen T."/>
        </authorList>
    </citation>
    <scope>NUCLEOTIDE SEQUENCE [LARGE SCALE GENOMIC DNA]</scope>
    <source>
        <strain evidence="3 4">CBS 114990</strain>
    </source>
</reference>
<evidence type="ECO:0000313" key="4">
    <source>
        <dbReference type="Proteomes" id="UP001433268"/>
    </source>
</evidence>
<evidence type="ECO:0000256" key="1">
    <source>
        <dbReference type="SAM" id="MobiDB-lite"/>
    </source>
</evidence>
<proteinExistence type="predicted"/>
<evidence type="ECO:0000313" key="3">
    <source>
        <dbReference type="EMBL" id="KAK8074455.1"/>
    </source>
</evidence>
<feature type="compositionally biased region" description="Gly residues" evidence="1">
    <location>
        <begin position="311"/>
        <end position="321"/>
    </location>
</feature>
<dbReference type="Pfam" id="PF00149">
    <property type="entry name" value="Metallophos"/>
    <property type="match status" value="1"/>
</dbReference>
<feature type="region of interest" description="Disordered" evidence="1">
    <location>
        <begin position="300"/>
        <end position="331"/>
    </location>
</feature>
<comment type="caution">
    <text evidence="3">The sequence shown here is derived from an EMBL/GenBank/DDBJ whole genome shotgun (WGS) entry which is preliminary data.</text>
</comment>
<dbReference type="Proteomes" id="UP001433268">
    <property type="component" value="Unassembled WGS sequence"/>
</dbReference>
<gene>
    <name evidence="3" type="ORF">PG997_009118</name>
</gene>
<keyword evidence="4" id="KW-1185">Reference proteome</keyword>
<dbReference type="InterPro" id="IPR004843">
    <property type="entry name" value="Calcineurin-like_PHP"/>
</dbReference>
<protein>
    <recommendedName>
        <fullName evidence="2">Calcineurin-like phosphoesterase domain-containing protein</fullName>
    </recommendedName>
</protein>
<dbReference type="PANTHER" id="PTHR36492">
    <property type="match status" value="1"/>
</dbReference>
<dbReference type="InterPro" id="IPR052963">
    <property type="entry name" value="Pantetheine_PDE"/>
</dbReference>
<dbReference type="GeneID" id="92046493"/>
<feature type="domain" description="Calcineurin-like phosphoesterase" evidence="2">
    <location>
        <begin position="1"/>
        <end position="257"/>
    </location>
</feature>
<accession>A0ABR1VT73</accession>
<dbReference type="SUPFAM" id="SSF56300">
    <property type="entry name" value="Metallo-dependent phosphatases"/>
    <property type="match status" value="1"/>
</dbReference>